<evidence type="ECO:0000256" key="1">
    <source>
        <dbReference type="SAM" id="Phobius"/>
    </source>
</evidence>
<accession>A0A917D3T6</accession>
<dbReference type="RefSeq" id="WP_188531467.1">
    <property type="nucleotide sequence ID" value="NZ_BMGR01000008.1"/>
</dbReference>
<proteinExistence type="predicted"/>
<feature type="transmembrane region" description="Helical" evidence="1">
    <location>
        <begin position="77"/>
        <end position="101"/>
    </location>
</feature>
<keyword evidence="1" id="KW-0472">Membrane</keyword>
<keyword evidence="1" id="KW-1133">Transmembrane helix</keyword>
<feature type="transmembrane region" description="Helical" evidence="1">
    <location>
        <begin position="137"/>
        <end position="162"/>
    </location>
</feature>
<feature type="transmembrane region" description="Helical" evidence="1">
    <location>
        <begin position="7"/>
        <end position="27"/>
    </location>
</feature>
<keyword evidence="1" id="KW-0812">Transmembrane</keyword>
<name>A0A917D3T6_9BACL</name>
<evidence type="ECO:0000313" key="2">
    <source>
        <dbReference type="EMBL" id="GGG07651.1"/>
    </source>
</evidence>
<dbReference type="AlphaFoldDB" id="A0A917D3T6"/>
<reference evidence="2" key="2">
    <citation type="submission" date="2020-09" db="EMBL/GenBank/DDBJ databases">
        <authorList>
            <person name="Sun Q."/>
            <person name="Zhou Y."/>
        </authorList>
    </citation>
    <scope>NUCLEOTIDE SEQUENCE</scope>
    <source>
        <strain evidence="2">CGMCC 1.12987</strain>
    </source>
</reference>
<gene>
    <name evidence="2" type="ORF">GCM10010916_25660</name>
</gene>
<keyword evidence="3" id="KW-1185">Reference proteome</keyword>
<dbReference type="EMBL" id="BMGR01000008">
    <property type="protein sequence ID" value="GGG07651.1"/>
    <property type="molecule type" value="Genomic_DNA"/>
</dbReference>
<comment type="caution">
    <text evidence="2">The sequence shown here is derived from an EMBL/GenBank/DDBJ whole genome shotgun (WGS) entry which is preliminary data.</text>
</comment>
<organism evidence="2 3">
    <name type="scientific">Paenibacillus abyssi</name>
    <dbReference type="NCBI Taxonomy" id="1340531"/>
    <lineage>
        <taxon>Bacteria</taxon>
        <taxon>Bacillati</taxon>
        <taxon>Bacillota</taxon>
        <taxon>Bacilli</taxon>
        <taxon>Bacillales</taxon>
        <taxon>Paenibacillaceae</taxon>
        <taxon>Paenibacillus</taxon>
    </lineage>
</organism>
<dbReference type="Proteomes" id="UP000644756">
    <property type="component" value="Unassembled WGS sequence"/>
</dbReference>
<reference evidence="2" key="1">
    <citation type="journal article" date="2014" name="Int. J. Syst. Evol. Microbiol.">
        <title>Complete genome sequence of Corynebacterium casei LMG S-19264T (=DSM 44701T), isolated from a smear-ripened cheese.</title>
        <authorList>
            <consortium name="US DOE Joint Genome Institute (JGI-PGF)"/>
            <person name="Walter F."/>
            <person name="Albersmeier A."/>
            <person name="Kalinowski J."/>
            <person name="Ruckert C."/>
        </authorList>
    </citation>
    <scope>NUCLEOTIDE SEQUENCE</scope>
    <source>
        <strain evidence="2">CGMCC 1.12987</strain>
    </source>
</reference>
<evidence type="ECO:0000313" key="3">
    <source>
        <dbReference type="Proteomes" id="UP000644756"/>
    </source>
</evidence>
<feature type="transmembrane region" description="Helical" evidence="1">
    <location>
        <begin position="113"/>
        <end position="131"/>
    </location>
</feature>
<protein>
    <submittedName>
        <fullName evidence="2">Uncharacterized protein</fullName>
    </submittedName>
</protein>
<sequence length="170" mass="19490">MSHFKDTIFLFMFFIAMAFAFIGNSYFNPVDAKFSALATDAAHEAVSTFTSPIKELFKNSAEPSSSYQSPYSTGQNFWLPAIMYLLAATLCISAIYFYYKMNHWSNFTPIEKWLRVVLMFVQSFMGFIFAIGGVKYLAYGLVHSFTFLAVFAFFSLILLGVFKQIFYRHS</sequence>